<keyword evidence="5 7" id="KW-0560">Oxidoreductase</keyword>
<dbReference type="EC" id="1.1.99.3" evidence="7"/>
<keyword evidence="8" id="KW-1185">Reference proteome</keyword>
<evidence type="ECO:0000313" key="7">
    <source>
        <dbReference type="EMBL" id="MBP1952755.1"/>
    </source>
</evidence>
<keyword evidence="3" id="KW-0285">Flavoprotein</keyword>
<dbReference type="SUPFAM" id="SSF51905">
    <property type="entry name" value="FAD/NAD(P)-binding domain"/>
    <property type="match status" value="1"/>
</dbReference>
<feature type="domain" description="Glucose-methanol-choline oxidoreductase C-terminal" evidence="6">
    <location>
        <begin position="32"/>
        <end position="156"/>
    </location>
</feature>
<dbReference type="EMBL" id="JAGGKN010000006">
    <property type="protein sequence ID" value="MBP1952755.1"/>
    <property type="molecule type" value="Genomic_DNA"/>
</dbReference>
<evidence type="ECO:0000256" key="4">
    <source>
        <dbReference type="ARBA" id="ARBA00022827"/>
    </source>
</evidence>
<comment type="similarity">
    <text evidence="2">Belongs to the GMC oxidoreductase family.</text>
</comment>
<dbReference type="InterPro" id="IPR051473">
    <property type="entry name" value="P2Ox-like"/>
</dbReference>
<gene>
    <name evidence="7" type="ORF">J2Z27_001836</name>
</gene>
<evidence type="ECO:0000256" key="3">
    <source>
        <dbReference type="ARBA" id="ARBA00022630"/>
    </source>
</evidence>
<dbReference type="Proteomes" id="UP001519348">
    <property type="component" value="Unassembled WGS sequence"/>
</dbReference>
<keyword evidence="4" id="KW-0274">FAD</keyword>
<organism evidence="7 8">
    <name type="scientific">Jeotgalicoccus aerolatus</name>
    <dbReference type="NCBI Taxonomy" id="709510"/>
    <lineage>
        <taxon>Bacteria</taxon>
        <taxon>Bacillati</taxon>
        <taxon>Bacillota</taxon>
        <taxon>Bacilli</taxon>
        <taxon>Bacillales</taxon>
        <taxon>Staphylococcaceae</taxon>
        <taxon>Jeotgalicoccus</taxon>
    </lineage>
</organism>
<evidence type="ECO:0000256" key="2">
    <source>
        <dbReference type="ARBA" id="ARBA00010790"/>
    </source>
</evidence>
<dbReference type="InterPro" id="IPR036188">
    <property type="entry name" value="FAD/NAD-bd_sf"/>
</dbReference>
<dbReference type="GO" id="GO:0033717">
    <property type="term" value="F:gluconate 2-dehydrogenase (acceptor) activity"/>
    <property type="evidence" value="ECO:0007669"/>
    <property type="project" value="UniProtKB-EC"/>
</dbReference>
<comment type="caution">
    <text evidence="7">The sequence shown here is derived from an EMBL/GenBank/DDBJ whole genome shotgun (WGS) entry which is preliminary data.</text>
</comment>
<comment type="cofactor">
    <cofactor evidence="1">
        <name>FAD</name>
        <dbReference type="ChEBI" id="CHEBI:57692"/>
    </cofactor>
</comment>
<dbReference type="Gene3D" id="3.50.50.60">
    <property type="entry name" value="FAD/NAD(P)-binding domain"/>
    <property type="match status" value="1"/>
</dbReference>
<dbReference type="RefSeq" id="WP_186090988.1">
    <property type="nucleotide sequence ID" value="NZ_BMCN01000004.1"/>
</dbReference>
<dbReference type="InterPro" id="IPR007867">
    <property type="entry name" value="GMC_OxRtase_C"/>
</dbReference>
<reference evidence="7 8" key="1">
    <citation type="submission" date="2021-03" db="EMBL/GenBank/DDBJ databases">
        <title>Genomic Encyclopedia of Type Strains, Phase IV (KMG-IV): sequencing the most valuable type-strain genomes for metagenomic binning, comparative biology and taxonomic classification.</title>
        <authorList>
            <person name="Goeker M."/>
        </authorList>
    </citation>
    <scope>NUCLEOTIDE SEQUENCE [LARGE SCALE GENOMIC DNA]</scope>
    <source>
        <strain evidence="7 8">DSM 22420</strain>
    </source>
</reference>
<dbReference type="PANTHER" id="PTHR42784:SF1">
    <property type="entry name" value="PYRANOSE 2-OXIDASE"/>
    <property type="match status" value="1"/>
</dbReference>
<protein>
    <submittedName>
        <fullName evidence="7">Gluconate 2-dehydrogenase alpha chain</fullName>
        <ecNumber evidence="7">1.1.99.3</ecNumber>
    </submittedName>
</protein>
<evidence type="ECO:0000259" key="6">
    <source>
        <dbReference type="Pfam" id="PF05199"/>
    </source>
</evidence>
<evidence type="ECO:0000256" key="1">
    <source>
        <dbReference type="ARBA" id="ARBA00001974"/>
    </source>
</evidence>
<dbReference type="PANTHER" id="PTHR42784">
    <property type="entry name" value="PYRANOSE 2-OXIDASE"/>
    <property type="match status" value="1"/>
</dbReference>
<accession>A0ABS4HPA6</accession>
<dbReference type="SUPFAM" id="SSF54373">
    <property type="entry name" value="FAD-linked reductases, C-terminal domain"/>
    <property type="match status" value="1"/>
</dbReference>
<evidence type="ECO:0000313" key="8">
    <source>
        <dbReference type="Proteomes" id="UP001519348"/>
    </source>
</evidence>
<sequence>MELSPWGQEFKDKLLFYTNRRIDMQQQNGVLPKKGNYMYLDPNYTDVFGDPLLHVTYKFSDIDRNIVKYAHQQCKEILEEMGADYINVPEIDDSVEFGKDSLSDHTGGGVIIGDDSETSAVNTYSQMWDMENLFVVGASSFPLHSKSNPTGTLGALTYRAAEGMKKYMKDNKVLEKSNS</sequence>
<name>A0ABS4HPA6_9STAP</name>
<dbReference type="Pfam" id="PF05199">
    <property type="entry name" value="GMC_oxred_C"/>
    <property type="match status" value="1"/>
</dbReference>
<proteinExistence type="inferred from homology"/>
<evidence type="ECO:0000256" key="5">
    <source>
        <dbReference type="ARBA" id="ARBA00023002"/>
    </source>
</evidence>